<evidence type="ECO:0000256" key="3">
    <source>
        <dbReference type="ARBA" id="ARBA00023157"/>
    </source>
</evidence>
<dbReference type="InterPro" id="IPR015255">
    <property type="entry name" value="Vitellinogen_open_b-sht"/>
</dbReference>
<protein>
    <recommendedName>
        <fullName evidence="12">Vitellogenin</fullName>
    </recommendedName>
</protein>
<keyword evidence="11" id="KW-1185">Reference proteome</keyword>
<feature type="signal peptide" evidence="7">
    <location>
        <begin position="1"/>
        <end position="16"/>
    </location>
</feature>
<evidence type="ECO:0000259" key="9">
    <source>
        <dbReference type="PROSITE" id="PS51233"/>
    </source>
</evidence>
<dbReference type="InterPro" id="IPR001747">
    <property type="entry name" value="Vitellogenin_N"/>
</dbReference>
<dbReference type="InterPro" id="IPR011030">
    <property type="entry name" value="Lipovitellin_superhlx_dom"/>
</dbReference>
<name>A0ABN8IPQ2_9NEOP</name>
<dbReference type="InterPro" id="IPR015819">
    <property type="entry name" value="Lipid_transp_b-sht_shell"/>
</dbReference>
<keyword evidence="4" id="KW-0325">Glycoprotein</keyword>
<dbReference type="PROSITE" id="PS51211">
    <property type="entry name" value="VITELLOGENIN"/>
    <property type="match status" value="1"/>
</dbReference>
<dbReference type="EMBL" id="OW152839">
    <property type="protein sequence ID" value="CAH2060949.1"/>
    <property type="molecule type" value="Genomic_DNA"/>
</dbReference>
<evidence type="ECO:0008006" key="12">
    <source>
        <dbReference type="Google" id="ProtNLM"/>
    </source>
</evidence>
<feature type="domain" description="VWFD" evidence="9">
    <location>
        <begin position="1450"/>
        <end position="1638"/>
    </location>
</feature>
<dbReference type="Gene3D" id="2.30.230.10">
    <property type="entry name" value="Lipovitellin, beta-sheet shell regions, chain A"/>
    <property type="match status" value="1"/>
</dbReference>
<dbReference type="SMART" id="SM00638">
    <property type="entry name" value="LPD_N"/>
    <property type="match status" value="1"/>
</dbReference>
<evidence type="ECO:0000256" key="6">
    <source>
        <dbReference type="SAM" id="MobiDB-lite"/>
    </source>
</evidence>
<reference evidence="10" key="1">
    <citation type="submission" date="2022-03" db="EMBL/GenBank/DDBJ databases">
        <authorList>
            <person name="Martin H S."/>
        </authorList>
    </citation>
    <scope>NUCLEOTIDE SEQUENCE</scope>
</reference>
<dbReference type="InterPro" id="IPR015816">
    <property type="entry name" value="Vitellinogen_b-sht_N"/>
</dbReference>
<feature type="region of interest" description="Disordered" evidence="6">
    <location>
        <begin position="1595"/>
        <end position="1620"/>
    </location>
</feature>
<feature type="chain" id="PRO_5047243521" description="Vitellogenin" evidence="7">
    <location>
        <begin position="17"/>
        <end position="1782"/>
    </location>
</feature>
<feature type="domain" description="Vitellogenin" evidence="8">
    <location>
        <begin position="32"/>
        <end position="810"/>
    </location>
</feature>
<sequence length="1782" mass="201324">MRILVLTALIVAVSSGRLSSDSKVDEATQWPWQVGKLYRYDVESHTLARLQEGASTGNAFRARFVVRAKGPGLLQARLENPQHAQVHQDLGPNGELPEDLKYQPAQNLDKPFEINVESGRVLSLNLPASLPLAQENLLKGLIGALQVDLTPHRNVRSPHDTYDKQIQQGLFRKMETDVTGDCETLYTVSPVASEWRRELPRFASEEEPIEITKSKNYGHCHHRVDYHFGVPDGGEWSGTAHKTREEQFIKRATVARILAGKQGPIYKSETTSTVHVNPHLYGKQKAEVHSHVQLTLASQEPDNEPEWEKPEGSRPIQNLLYSLTTKQVNIDESSSSSSSESQEKYNPQNQELDSAKSRSRRSSSPKKIVAVNKVVIKKRYEGRSGSSSSSSSSESSSAYVNDDVPRSNEPAYAALYMNPQPHGDKKQNPMNAQKLVQEIAQQLQNPSNMPKADFLSKFNILVRVIASMSSGQLSQTSRSIEIAKSSNNIVKSDMWMIYRDAVAQAGTLPAFQQVKTWIQSKKIQEEEAAEVLATLPYTLRYPTKELMTQFFELAMSDDVRQQRYLNTSALIAATKFINMGQVNNDTAHSYYPTHMYGRLSRQHDAFVLEDILPRLQQELTQAVQEGDSHRQQVYIKAIGNLGHRAILDVFAPYLEGKIPVTNFIRTQMVDNLHILAQQRDRNARAVLYSILRNTAEPYEVRVAAIKNIFMTRPSGPMMQAMAEMTHDDPSIQVRAALKSGIESAAALKSPRYFELARTAQAAKDMLTKEKFGNQYSTKFFDEYYDDENENTILNILSHIGSEDSLLPKYLKYSLKNKASGWNKANTISASVSSIQRLMNFVREQMYGNSDKSSNSNSNHKYSAEKIAQMLNINRNDEEPLAGSFEVNFMNQDRYFAFGESDLKELAQSIKEYAKQLEKGMDKHYTKVLNQAQVSVMFPVATGMPFIFKYKEPTVVHIQSKATTQFNLQSEKEYSGSIDKTIHFTYARNIDGSVGFLDTLANQHASAGVINKIQLYIPIKMQIQMKRGEIKVDVSPLEPEQDNTIFHYSAWPYTANQKKDTLTPISQDPTTKLVSRSNKIVSLDAKYGQQVGVVFQLQGYSYSNDFKNVIDKFKWDNLVSSMASAIYQKDVAQTHFNFKYLGKQSKNKAISFTAVYDKYYNQKQDGQQNPVASEIKDVTPNSEERRKELVKRAVTGINTAEADVIDLSLSFDGAQKVEFVATAAIGESPVDAKIQYAIFAGKNSPQQGNSQINAVGKQEKPEISYFNYQEALQKELRIPFDFDIRYGPSGNIHINGQAERSNKYAEALKSHPLAKQCDQEMARGNQYQHACHKVIVMSQAPDNFKASVIYKDVSPYVRNLAFQAYKIAENLGYWYTDVNPFKTIPDGKLEITAEASFLTNSLNLALGSRYGEVHVKNMPIPEVAVSAASAYRPVNTFERVYNHYTRHQYQPHCSIDGSKVKTFSNRSYDYPLTSSWHVVMQEDAGQSGEQFVILARKPNEQQQEIYISYKPRSGKDLEIEVKPAPEGSQKHQVKVNTNAKKVSEGDLTIYWDDEEEKPVLQYYTESDGSLLLNIREDRLRVMYDGRRSVVLNKDSRNSTRGVCGQMSGDRRDDYLTPNGLVDEPQHYGASYALESENSDPQTKQLKEQAKEKAYAPENHYTTILRSDEEWKNAMQASSEEDWGSQSVYRSRSYSKLRGLCKLQQQVQYYENHGEICITTSPLNACQSQCSGDGYKVQATQVVCRPKLDAQFQTYRNQIQQGQNPKVTGVPQNKQYRVPSSCKA</sequence>
<dbReference type="SUPFAM" id="SSF48431">
    <property type="entry name" value="Lipovitellin-phosvitin complex, superhelical domain"/>
    <property type="match status" value="1"/>
</dbReference>
<feature type="region of interest" description="Disordered" evidence="6">
    <location>
        <begin position="329"/>
        <end position="368"/>
    </location>
</feature>
<proteinExistence type="predicted"/>
<accession>A0ABN8IPQ2</accession>
<evidence type="ECO:0000256" key="4">
    <source>
        <dbReference type="ARBA" id="ARBA00023180"/>
    </source>
</evidence>
<dbReference type="PANTHER" id="PTHR23345">
    <property type="entry name" value="VITELLOGENIN-RELATED"/>
    <property type="match status" value="1"/>
</dbReference>
<dbReference type="Pfam" id="PF01347">
    <property type="entry name" value="Vitellogenin_N"/>
    <property type="match status" value="1"/>
</dbReference>
<evidence type="ECO:0000259" key="8">
    <source>
        <dbReference type="PROSITE" id="PS51211"/>
    </source>
</evidence>
<dbReference type="Gene3D" id="2.20.80.10">
    <property type="entry name" value="Lipovitellin-phosvitin complex, chain A, domain 4"/>
    <property type="match status" value="1"/>
</dbReference>
<evidence type="ECO:0000313" key="11">
    <source>
        <dbReference type="Proteomes" id="UP000837857"/>
    </source>
</evidence>
<dbReference type="SUPFAM" id="SSF56968">
    <property type="entry name" value="Lipovitellin-phosvitin complex, beta-sheet shell regions"/>
    <property type="match status" value="2"/>
</dbReference>
<keyword evidence="2" id="KW-0758">Storage protein</keyword>
<dbReference type="Pfam" id="PF09172">
    <property type="entry name" value="Vit_open_b-sht"/>
    <property type="match status" value="1"/>
</dbReference>
<gene>
    <name evidence="10" type="ORF">IPOD504_LOCUS11247</name>
</gene>
<evidence type="ECO:0000256" key="7">
    <source>
        <dbReference type="SAM" id="SignalP"/>
    </source>
</evidence>
<evidence type="ECO:0000313" key="10">
    <source>
        <dbReference type="EMBL" id="CAH2060949.1"/>
    </source>
</evidence>
<dbReference type="PROSITE" id="PS51233">
    <property type="entry name" value="VWFD"/>
    <property type="match status" value="1"/>
</dbReference>
<dbReference type="PANTHER" id="PTHR23345:SF15">
    <property type="entry name" value="VITELLOGENIN 1-RELATED"/>
    <property type="match status" value="1"/>
</dbReference>
<dbReference type="SMART" id="SM00216">
    <property type="entry name" value="VWD"/>
    <property type="match status" value="1"/>
</dbReference>
<feature type="compositionally biased region" description="Low complexity" evidence="6">
    <location>
        <begin position="384"/>
        <end position="397"/>
    </location>
</feature>
<dbReference type="Gene3D" id="1.25.10.20">
    <property type="entry name" value="Vitellinogen, superhelical"/>
    <property type="match status" value="1"/>
</dbReference>
<organism evidence="10 11">
    <name type="scientific">Iphiclides podalirius</name>
    <name type="common">scarce swallowtail</name>
    <dbReference type="NCBI Taxonomy" id="110791"/>
    <lineage>
        <taxon>Eukaryota</taxon>
        <taxon>Metazoa</taxon>
        <taxon>Ecdysozoa</taxon>
        <taxon>Arthropoda</taxon>
        <taxon>Hexapoda</taxon>
        <taxon>Insecta</taxon>
        <taxon>Pterygota</taxon>
        <taxon>Neoptera</taxon>
        <taxon>Endopterygota</taxon>
        <taxon>Lepidoptera</taxon>
        <taxon>Glossata</taxon>
        <taxon>Ditrysia</taxon>
        <taxon>Papilionoidea</taxon>
        <taxon>Papilionidae</taxon>
        <taxon>Papilioninae</taxon>
        <taxon>Iphiclides</taxon>
    </lineage>
</organism>
<evidence type="ECO:0000256" key="5">
    <source>
        <dbReference type="PROSITE-ProRule" id="PRU00557"/>
    </source>
</evidence>
<comment type="caution">
    <text evidence="5">Lacks conserved residue(s) required for the propagation of feature annotation.</text>
</comment>
<dbReference type="Pfam" id="PF00094">
    <property type="entry name" value="VWD"/>
    <property type="match status" value="1"/>
</dbReference>
<dbReference type="InterPro" id="IPR001846">
    <property type="entry name" value="VWF_type-D"/>
</dbReference>
<keyword evidence="3" id="KW-1015">Disulfide bond</keyword>
<evidence type="ECO:0000256" key="1">
    <source>
        <dbReference type="ARBA" id="ARBA00022729"/>
    </source>
</evidence>
<keyword evidence="1 7" id="KW-0732">Signal</keyword>
<feature type="region of interest" description="Disordered" evidence="6">
    <location>
        <begin position="380"/>
        <end position="404"/>
    </location>
</feature>
<feature type="non-terminal residue" evidence="10">
    <location>
        <position position="1"/>
    </location>
</feature>
<dbReference type="SMART" id="SM01169">
    <property type="entry name" value="DUF1943"/>
    <property type="match status" value="1"/>
</dbReference>
<dbReference type="InterPro" id="IPR050733">
    <property type="entry name" value="Vitellogenin/Apolipophorin"/>
</dbReference>
<dbReference type="Proteomes" id="UP000837857">
    <property type="component" value="Chromosome 27"/>
</dbReference>
<evidence type="ECO:0000256" key="2">
    <source>
        <dbReference type="ARBA" id="ARBA00022761"/>
    </source>
</evidence>